<dbReference type="PROSITE" id="PS50211">
    <property type="entry name" value="DENN"/>
    <property type="match status" value="1"/>
</dbReference>
<dbReference type="CDD" id="cd01235">
    <property type="entry name" value="PH_Sbf1_hMTMR5"/>
    <property type="match status" value="1"/>
</dbReference>
<dbReference type="RefSeq" id="XP_004343095.1">
    <property type="nucleotide sequence ID" value="XM_004343045.2"/>
</dbReference>
<evidence type="ECO:0000259" key="10">
    <source>
        <dbReference type="PROSITE" id="PS51339"/>
    </source>
</evidence>
<evidence type="ECO:0000259" key="8">
    <source>
        <dbReference type="PROSITE" id="PS50081"/>
    </source>
</evidence>
<dbReference type="Gene3D" id="3.40.50.11500">
    <property type="match status" value="1"/>
</dbReference>
<feature type="region of interest" description="Disordered" evidence="6">
    <location>
        <begin position="2326"/>
        <end position="2351"/>
    </location>
</feature>
<organism evidence="11 12">
    <name type="scientific">Capsaspora owczarzaki (strain ATCC 30864)</name>
    <dbReference type="NCBI Taxonomy" id="595528"/>
    <lineage>
        <taxon>Eukaryota</taxon>
        <taxon>Filasterea</taxon>
        <taxon>Capsaspora</taxon>
    </lineage>
</organism>
<dbReference type="Pfam" id="PF02141">
    <property type="entry name" value="DENN"/>
    <property type="match status" value="1"/>
</dbReference>
<gene>
    <name evidence="11" type="ORF">CAOG_007236</name>
</gene>
<evidence type="ECO:0000313" key="11">
    <source>
        <dbReference type="EMBL" id="KJE97362.1"/>
    </source>
</evidence>
<evidence type="ECO:0000259" key="7">
    <source>
        <dbReference type="PROSITE" id="PS50003"/>
    </source>
</evidence>
<dbReference type="SMART" id="SM00233">
    <property type="entry name" value="PH"/>
    <property type="match status" value="1"/>
</dbReference>
<dbReference type="Pfam" id="PF12335">
    <property type="entry name" value="SBF2"/>
    <property type="match status" value="1"/>
</dbReference>
<evidence type="ECO:0000256" key="4">
    <source>
        <dbReference type="ARBA" id="ARBA00022833"/>
    </source>
</evidence>
<dbReference type="InterPro" id="IPR043153">
    <property type="entry name" value="DENN_C"/>
</dbReference>
<dbReference type="STRING" id="595528.A0A0D2VZR3"/>
<dbReference type="InterPro" id="IPR029021">
    <property type="entry name" value="Prot-tyrosine_phosphatase-like"/>
</dbReference>
<evidence type="ECO:0000256" key="6">
    <source>
        <dbReference type="SAM" id="MobiDB-lite"/>
    </source>
</evidence>
<dbReference type="SMART" id="SM00109">
    <property type="entry name" value="C1"/>
    <property type="match status" value="1"/>
</dbReference>
<dbReference type="Pfam" id="PF03456">
    <property type="entry name" value="uDENN"/>
    <property type="match status" value="1"/>
</dbReference>
<dbReference type="GO" id="GO:0046872">
    <property type="term" value="F:metal ion binding"/>
    <property type="evidence" value="ECO:0007669"/>
    <property type="project" value="UniProtKB-KW"/>
</dbReference>
<evidence type="ECO:0008006" key="13">
    <source>
        <dbReference type="Google" id="ProtNLM"/>
    </source>
</evidence>
<proteinExistence type="inferred from homology"/>
<evidence type="ECO:0000259" key="9">
    <source>
        <dbReference type="PROSITE" id="PS50211"/>
    </source>
</evidence>
<dbReference type="InterPro" id="IPR001849">
    <property type="entry name" value="PH_domain"/>
</dbReference>
<comment type="similarity">
    <text evidence="2">Belongs to the protein-tyrosine phosphatase family. Non-receptor class myotubularin subfamily.</text>
</comment>
<feature type="region of interest" description="Disordered" evidence="6">
    <location>
        <begin position="2224"/>
        <end position="2246"/>
    </location>
</feature>
<evidence type="ECO:0000256" key="2">
    <source>
        <dbReference type="ARBA" id="ARBA00007471"/>
    </source>
</evidence>
<evidence type="ECO:0000256" key="5">
    <source>
        <dbReference type="ARBA" id="ARBA00022842"/>
    </source>
</evidence>
<dbReference type="PANTHER" id="PTHR10807:SF109">
    <property type="entry name" value="SET DOMAIN BINDING FACTOR, ISOFORM A"/>
    <property type="match status" value="1"/>
</dbReference>
<dbReference type="InterPro" id="IPR030564">
    <property type="entry name" value="Myotubularin"/>
</dbReference>
<dbReference type="SUPFAM" id="SSF50729">
    <property type="entry name" value="PH domain-like"/>
    <property type="match status" value="2"/>
</dbReference>
<dbReference type="GO" id="GO:0016020">
    <property type="term" value="C:membrane"/>
    <property type="evidence" value="ECO:0007669"/>
    <property type="project" value="TreeGrafter"/>
</dbReference>
<keyword evidence="5" id="KW-0460">Magnesium</keyword>
<feature type="region of interest" description="Disordered" evidence="6">
    <location>
        <begin position="2260"/>
        <end position="2281"/>
    </location>
</feature>
<feature type="compositionally biased region" description="Low complexity" evidence="6">
    <location>
        <begin position="331"/>
        <end position="342"/>
    </location>
</feature>
<dbReference type="InterPro" id="IPR020454">
    <property type="entry name" value="DAG/PE-bd"/>
</dbReference>
<evidence type="ECO:0000313" key="12">
    <source>
        <dbReference type="Proteomes" id="UP000008743"/>
    </source>
</evidence>
<keyword evidence="12" id="KW-1185">Reference proteome</keyword>
<feature type="region of interest" description="Disordered" evidence="6">
    <location>
        <begin position="327"/>
        <end position="361"/>
    </location>
</feature>
<dbReference type="GO" id="GO:0005737">
    <property type="term" value="C:cytoplasm"/>
    <property type="evidence" value="ECO:0007669"/>
    <property type="project" value="TreeGrafter"/>
</dbReference>
<dbReference type="SUPFAM" id="SSF52799">
    <property type="entry name" value="(Phosphotyrosine protein) phosphatases II"/>
    <property type="match status" value="1"/>
</dbReference>
<evidence type="ECO:0000256" key="1">
    <source>
        <dbReference type="ARBA" id="ARBA00001946"/>
    </source>
</evidence>
<dbReference type="OrthoDB" id="74314at2759"/>
<dbReference type="InterPro" id="IPR011993">
    <property type="entry name" value="PH-like_dom_sf"/>
</dbReference>
<dbReference type="Pfam" id="PF00169">
    <property type="entry name" value="PH"/>
    <property type="match status" value="1"/>
</dbReference>
<dbReference type="InterPro" id="IPR046349">
    <property type="entry name" value="C1-like_sf"/>
</dbReference>
<dbReference type="InterPro" id="IPR001194">
    <property type="entry name" value="cDENN_dom"/>
</dbReference>
<dbReference type="InterPro" id="IPR002219">
    <property type="entry name" value="PKC_DAG/PE"/>
</dbReference>
<feature type="domain" description="UDENN" evidence="9">
    <location>
        <begin position="80"/>
        <end position="679"/>
    </location>
</feature>
<dbReference type="Pfam" id="PF06602">
    <property type="entry name" value="Myotub-related"/>
    <property type="match status" value="1"/>
</dbReference>
<dbReference type="PROSITE" id="PS50081">
    <property type="entry name" value="ZF_DAG_PE_2"/>
    <property type="match status" value="1"/>
</dbReference>
<dbReference type="Proteomes" id="UP000008743">
    <property type="component" value="Unassembled WGS sequence"/>
</dbReference>
<sequence>MAGVAASSSSDPSRWVDYFAVFGVNSNDIEEQLAARSSSSTAAAAAALSSSLTSTRAPSPANAPSSSTSTSTTSTAAGTASVSAAALAANPIPLDPQIQSRYPPQDHPGAPFPKMASLFCQPCGWTTHTEYAEPAFNVAVLSEADGLCYYVASLTFWEQVATLPAATTAANNSGSTTDLPLRRAPSPSPSLITRSTSSLTSSSTRPNNTASDAVSQSNSASTNASVAESIYVPKAICLISRHPFFDAFRQSLCHIFLSAQQLTSISPASVFSVSQDTLGHAEAATTFANRQGGINAEILAHMAARIVNDIPLPPVGGAKVAVQFGGKTSLQPTPATPSAAPSPRQPRDGDQNSSSAAARDGGVVSSSASSAAASTIFLQRNPPRLLPDCPVSVASVFRALDVNNTLLVLSAILTEQKVAFISSSHAQLTKVSMGLLALMYPLVYRYVYIPVLPRQLLEVLSAPTPVILGLHTSFLLDAEISGELDIASLDDMVQVDVDNNRVYIPPSIKVPDPPYRATARLLTRLREILYPDVVFSDDAFTGTRHQHVQAATRAATETTVTRCFASGASCSPASKAALTKQLDTAAIVELEIRLAFCRFFVSILHRYREFLAVVRVHPTPRVVFNGPAFVRSVAMDGSGLSSMPQNGGASAAKSGGLAQSDQDGAGRDTDSHPDTDVAAALAEAAQSTRNRSQTFSSSGSAVSIARKLVQLGSAPASDSTSASSDWDRRSLNSHAAFHHVHRSTEETASMRASLTTTRGYHGFASSSLAAPFVEALVSGNCFSYFIEVYGAPNRDRTFFDDFVDQYNLDSRVRITAADCLARDMMSYPLDPVFVHIPRMAELLADVADSIAATAVLSAPLPGAEHAAKPIPQLTTTLVEASPLASLAPAVLQRLLVVADGASAQPFQSGMSSRCSCDFSQCEQEGSALHYGSAQQRLVAACRTTLFALSAISGRSHIPFVADTDTESSTVLHGSASAPDPSSPMSPTLKISHAQALQSESSLDGALESTDAFAQPVPSSSTLMHRTTLLRSVSMGSPPKAQSGLVRRRSALRLLDVLSSRTRDPRARHGGTLQDQRELLSRFFDLLFSEQIPAACEILAPIKRILKDESARIHFCHILRLKERAAAANLASGGKTALSREQFAVLASLANVMLADEYINETTTATLLATLSQHFFRMTGGMQEFLWHKIASHEVWRNDAFWKNSFFEQMEERLALVYSSNNSAAKDPAATTRPASTTSNLPIFSSLAPAAFIDIDTLVVRRTAEWDALDSQARDATFQMEEDLVFEQLQQHATSMVSLMGNLQEVAQLTESIAQECNLAPDRIDQLMMLVEQLATHHELIRQQLKEEYAKTPDIDSIRLSTASVPLLEGEMLFFQAPKCLLLTTAKENGLEPAEGTLFVTNYRLIFRGFTCKHSVAAATADLKQLMLTRSVPLSSIFKITKTSLMFDSEHERWVPEGLEIYSKSIQVMRLCFDDNGPNSSHSITSMMYKMIKNRATPTLANELFAICSGRQSDPTSKNWTAHVISDFTRIDPNIGLTTASPFRLTSENRHFQLSSTLGPVLAVPRTLTDLELGAVAEFHVDRRLPTVSWVHPTHRSIALLRSGMTKNRRGIAGKRCVEDEKYIKAIVAAASPAVQSVRHATTVTAPAGGDAKKPTDDSYPALYILTERAQSRSLVPSRSQDADSEFDVPFYPRVEFLYLDHLGSKGPLQPKDAQLALERLVHVCCRAPDDQLLSQIEETGWLGLVSSVLDAASLTVSLMETLRASVLISLEKGTAQTAIIVSLVQIMFDPYYRTMEGFFTLIQKEWLDAGHPFALHGGHTTASSDSARAPYFSLFIDAVWQITRQFPTSFEFNEVWLAHIGFHEHALRFGTFLLNSKKERDEPGSTGECLFARLAAAHRESAVFFNFLYAPPASCEGVAPSLQSSSSSSSFDSFALRSTADCIRPSSDVAALAVWAYQYLTAETERFEFRPGHDEQGPFGSMVALLKKMTAVDVFGVSEPALSENQPDDGWRGVWRELESAKWHQQQEDPLQEFVGSRPALECVTVYGRQPAHPLLKGRLPEHLEPLYVLPHRFGLYTYRAPTMCDHCGTVLWGLVRQGFKCNDCGYNTHERCLSQVLSTCSSFKRATATVINTALGSAPALQQPVATLAAIANSPVELLQRKLAAVTTAPAPTPSKCRRTPAPPGPISTISDLLKASGSLNPLGLLLGSRQASKPQVDVALVETKPSRASGSSTGYDEDGDEGSAAASALSWIEVSAVDGSTEDVKPTAPLTGRSHLNSIGGKAGSGLPRLGSVSIGGVAVATADGPRRAAQQTALEVLGSLDEQQAAGEGGTPSKVPSTPTAPRSVTRDGFVPEMRKASASISVQRQSLAPDTDSLLDEVAVVAPQGPAAATGVVDITMEGELWKMGGAIHSWQCRHFILDAGSYRLLYYEALKTGTKKFKGEVDFRKVSRVTELTTSPGGIGAKGREANGSYFEIATDERTFYFLAPSPESRSQWMRQLNSLLVHMRQAGVNKL</sequence>
<dbReference type="PRINTS" id="PR00008">
    <property type="entry name" value="DAGPEDOMAIN"/>
</dbReference>
<dbReference type="Gene3D" id="3.30.450.200">
    <property type="match status" value="1"/>
</dbReference>
<feature type="region of interest" description="Disordered" evidence="6">
    <location>
        <begin position="49"/>
        <end position="75"/>
    </location>
</feature>
<protein>
    <recommendedName>
        <fullName evidence="13">UDENN domain-containing protein</fullName>
    </recommendedName>
</protein>
<dbReference type="InterPro" id="IPR022096">
    <property type="entry name" value="SBF1/SBF2"/>
</dbReference>
<feature type="compositionally biased region" description="Polar residues" evidence="6">
    <location>
        <begin position="207"/>
        <end position="218"/>
    </location>
</feature>
<dbReference type="GO" id="GO:0005085">
    <property type="term" value="F:guanyl-nucleotide exchange factor activity"/>
    <property type="evidence" value="ECO:0007669"/>
    <property type="project" value="TreeGrafter"/>
</dbReference>
<feature type="compositionally biased region" description="Low complexity" evidence="6">
    <location>
        <begin position="169"/>
        <end position="206"/>
    </location>
</feature>
<dbReference type="InterPro" id="IPR005113">
    <property type="entry name" value="uDENN_dom"/>
</dbReference>
<feature type="domain" description="Myotubularin phosphatase" evidence="10">
    <location>
        <begin position="1521"/>
        <end position="1959"/>
    </location>
</feature>
<reference evidence="12" key="1">
    <citation type="submission" date="2011-02" db="EMBL/GenBank/DDBJ databases">
        <title>The Genome Sequence of Capsaspora owczarzaki ATCC 30864.</title>
        <authorList>
            <person name="Russ C."/>
            <person name="Cuomo C."/>
            <person name="Burger G."/>
            <person name="Gray M.W."/>
            <person name="Holland P.W.H."/>
            <person name="King N."/>
            <person name="Lang F.B.F."/>
            <person name="Roger A.J."/>
            <person name="Ruiz-Trillo I."/>
            <person name="Young S.K."/>
            <person name="Zeng Q."/>
            <person name="Gargeya S."/>
            <person name="Alvarado L."/>
            <person name="Berlin A."/>
            <person name="Chapman S.B."/>
            <person name="Chen Z."/>
            <person name="Freedman E."/>
            <person name="Gellesch M."/>
            <person name="Goldberg J."/>
            <person name="Griggs A."/>
            <person name="Gujja S."/>
            <person name="Heilman E."/>
            <person name="Heiman D."/>
            <person name="Howarth C."/>
            <person name="Mehta T."/>
            <person name="Neiman D."/>
            <person name="Pearson M."/>
            <person name="Roberts A."/>
            <person name="Saif S."/>
            <person name="Shea T."/>
            <person name="Shenoy N."/>
            <person name="Sisk P."/>
            <person name="Stolte C."/>
            <person name="Sykes S."/>
            <person name="White J."/>
            <person name="Yandava C."/>
            <person name="Haas B."/>
            <person name="Nusbaum C."/>
            <person name="Birren B."/>
        </authorList>
    </citation>
    <scope>NUCLEOTIDE SEQUENCE</scope>
    <source>
        <strain evidence="12">ATCC 30864</strain>
    </source>
</reference>
<feature type="compositionally biased region" description="Polar residues" evidence="6">
    <location>
        <begin position="2337"/>
        <end position="2346"/>
    </location>
</feature>
<dbReference type="Gene3D" id="2.30.29.30">
    <property type="entry name" value="Pleckstrin-homology domain (PH domain)/Phosphotyrosine-binding domain (PTB)"/>
    <property type="match status" value="2"/>
</dbReference>
<dbReference type="SMART" id="SM00800">
    <property type="entry name" value="uDENN"/>
    <property type="match status" value="1"/>
</dbReference>
<feature type="domain" description="PH" evidence="7">
    <location>
        <begin position="2398"/>
        <end position="2507"/>
    </location>
</feature>
<dbReference type="PROSITE" id="PS50003">
    <property type="entry name" value="PH_DOMAIN"/>
    <property type="match status" value="1"/>
</dbReference>
<feature type="compositionally biased region" description="Basic and acidic residues" evidence="6">
    <location>
        <begin position="664"/>
        <end position="674"/>
    </location>
</feature>
<keyword evidence="4" id="KW-0862">Zinc</keyword>
<name>A0A0D2VZR3_CAPO3</name>
<dbReference type="PANTHER" id="PTHR10807">
    <property type="entry name" value="MYOTUBULARIN-RELATED"/>
    <property type="match status" value="1"/>
</dbReference>
<accession>A0A0D2VZR3</accession>
<dbReference type="InParanoid" id="A0A0D2VZR3"/>
<feature type="compositionally biased region" description="Low complexity" evidence="6">
    <location>
        <begin position="647"/>
        <end position="660"/>
    </location>
</feature>
<dbReference type="Gene3D" id="3.30.60.20">
    <property type="match status" value="1"/>
</dbReference>
<comment type="cofactor">
    <cofactor evidence="1">
        <name>Mg(2+)</name>
        <dbReference type="ChEBI" id="CHEBI:18420"/>
    </cofactor>
</comment>
<dbReference type="InterPro" id="IPR037516">
    <property type="entry name" value="Tripartite_DENN"/>
</dbReference>
<dbReference type="SMART" id="SM00799">
    <property type="entry name" value="DENN"/>
    <property type="match status" value="1"/>
</dbReference>
<feature type="region of interest" description="Disordered" evidence="6">
    <location>
        <begin position="641"/>
        <end position="674"/>
    </location>
</feature>
<dbReference type="PROSITE" id="PS51339">
    <property type="entry name" value="PPASE_MYOTUBULARIN"/>
    <property type="match status" value="1"/>
</dbReference>
<dbReference type="eggNOG" id="KOG1090">
    <property type="taxonomic scope" value="Eukaryota"/>
</dbReference>
<dbReference type="PROSITE" id="PS00479">
    <property type="entry name" value="ZF_DAG_PE_1"/>
    <property type="match status" value="1"/>
</dbReference>
<feature type="region of interest" description="Disordered" evidence="6">
    <location>
        <begin position="169"/>
        <end position="218"/>
    </location>
</feature>
<dbReference type="PhylomeDB" id="A0A0D2VZR3"/>
<dbReference type="InterPro" id="IPR010569">
    <property type="entry name" value="Myotubularin-like_Pase_dom"/>
</dbReference>
<feature type="domain" description="Phorbol-ester/DAG-type" evidence="8">
    <location>
        <begin position="2071"/>
        <end position="2121"/>
    </location>
</feature>
<dbReference type="EMBL" id="KE346374">
    <property type="protein sequence ID" value="KJE97362.1"/>
    <property type="molecule type" value="Genomic_DNA"/>
</dbReference>
<dbReference type="SUPFAM" id="SSF57889">
    <property type="entry name" value="Cysteine-rich domain"/>
    <property type="match status" value="1"/>
</dbReference>
<evidence type="ECO:0000256" key="3">
    <source>
        <dbReference type="ARBA" id="ARBA00022723"/>
    </source>
</evidence>
<keyword evidence="3" id="KW-0479">Metal-binding</keyword>
<dbReference type="Pfam" id="PF00130">
    <property type="entry name" value="C1_1"/>
    <property type="match status" value="1"/>
</dbReference>